<keyword evidence="12" id="KW-0520">NAD</keyword>
<evidence type="ECO:0000256" key="14">
    <source>
        <dbReference type="ARBA" id="ARBA00023128"/>
    </source>
</evidence>
<comment type="similarity">
    <text evidence="2">Belongs to the complex I subunit 2 family.</text>
</comment>
<evidence type="ECO:0000256" key="16">
    <source>
        <dbReference type="ARBA" id="ARBA00031028"/>
    </source>
</evidence>
<organism evidence="19 20">
    <name type="scientific">Sousa chinensis</name>
    <name type="common">Indo-pacific humpbacked dolphin</name>
    <name type="synonym">Steno chinensis</name>
    <dbReference type="NCBI Taxonomy" id="103600"/>
    <lineage>
        <taxon>Eukaryota</taxon>
        <taxon>Metazoa</taxon>
        <taxon>Chordata</taxon>
        <taxon>Craniata</taxon>
        <taxon>Vertebrata</taxon>
        <taxon>Euteleostomi</taxon>
        <taxon>Mammalia</taxon>
        <taxon>Eutheria</taxon>
        <taxon>Laurasiatheria</taxon>
        <taxon>Artiodactyla</taxon>
        <taxon>Whippomorpha</taxon>
        <taxon>Cetacea</taxon>
        <taxon>Odontoceti</taxon>
        <taxon>Delphinidae</taxon>
        <taxon>Sousa</taxon>
    </lineage>
</organism>
<evidence type="ECO:0000256" key="15">
    <source>
        <dbReference type="ARBA" id="ARBA00023136"/>
    </source>
</evidence>
<proteinExistence type="inferred from homology"/>
<comment type="caution">
    <text evidence="19">The sequence shown here is derived from an EMBL/GenBank/DDBJ whole genome shotgun (WGS) entry which is preliminary data.</text>
</comment>
<dbReference type="GO" id="GO:0008137">
    <property type="term" value="F:NADH dehydrogenase (ubiquinone) activity"/>
    <property type="evidence" value="ECO:0007669"/>
    <property type="project" value="UniProtKB-EC"/>
</dbReference>
<keyword evidence="20" id="KW-1185">Reference proteome</keyword>
<dbReference type="EC" id="7.1.1.2" evidence="3"/>
<evidence type="ECO:0000256" key="11">
    <source>
        <dbReference type="ARBA" id="ARBA00022989"/>
    </source>
</evidence>
<keyword evidence="15 18" id="KW-0472">Membrane</keyword>
<evidence type="ECO:0000256" key="5">
    <source>
        <dbReference type="ARBA" id="ARBA00022448"/>
    </source>
</evidence>
<dbReference type="EMBL" id="QWLN02007251">
    <property type="protein sequence ID" value="TEA35609.1"/>
    <property type="molecule type" value="Genomic_DNA"/>
</dbReference>
<comment type="catalytic activity">
    <reaction evidence="17">
        <text>a ubiquinone + NADH + 5 H(+)(in) = a ubiquinol + NAD(+) + 4 H(+)(out)</text>
        <dbReference type="Rhea" id="RHEA:29091"/>
        <dbReference type="Rhea" id="RHEA-COMP:9565"/>
        <dbReference type="Rhea" id="RHEA-COMP:9566"/>
        <dbReference type="ChEBI" id="CHEBI:15378"/>
        <dbReference type="ChEBI" id="CHEBI:16389"/>
        <dbReference type="ChEBI" id="CHEBI:17976"/>
        <dbReference type="ChEBI" id="CHEBI:57540"/>
        <dbReference type="ChEBI" id="CHEBI:57945"/>
        <dbReference type="EC" id="7.1.1.2"/>
    </reaction>
</comment>
<reference evidence="19 20" key="1">
    <citation type="journal article" date="2018" name="Genomics">
        <title>Molecular footprints of inshore aquatic adaptation in Indo-Pacific humpback dolphin (Sousa chinensis).</title>
        <authorList>
            <person name="Ming Y."/>
            <person name="Jian J."/>
            <person name="Yu F."/>
            <person name="Yu X."/>
            <person name="Wang J."/>
            <person name="Liu W."/>
        </authorList>
    </citation>
    <scope>NUCLEOTIDE SEQUENCE [LARGE SCALE GENOMIC DNA]</scope>
    <source>
        <strain evidence="19">MY-2018</strain>
        <tissue evidence="19">Skin</tissue>
    </source>
</reference>
<keyword evidence="6" id="KW-0679">Respiratory chain</keyword>
<evidence type="ECO:0000256" key="13">
    <source>
        <dbReference type="ARBA" id="ARBA00023075"/>
    </source>
</evidence>
<keyword evidence="7 18" id="KW-0812">Transmembrane</keyword>
<evidence type="ECO:0000256" key="3">
    <source>
        <dbReference type="ARBA" id="ARBA00012944"/>
    </source>
</evidence>
<evidence type="ECO:0000256" key="17">
    <source>
        <dbReference type="ARBA" id="ARBA00049551"/>
    </source>
</evidence>
<accession>A0A484GJA4</accession>
<dbReference type="InterPro" id="IPR050175">
    <property type="entry name" value="Complex_I_Subunit_2"/>
</dbReference>
<dbReference type="Proteomes" id="UP000295264">
    <property type="component" value="Unassembled WGS sequence"/>
</dbReference>
<dbReference type="PANTHER" id="PTHR46552">
    <property type="entry name" value="NADH-UBIQUINONE OXIDOREDUCTASE CHAIN 2"/>
    <property type="match status" value="1"/>
</dbReference>
<feature type="non-terminal residue" evidence="19">
    <location>
        <position position="1"/>
    </location>
</feature>
<evidence type="ECO:0000256" key="18">
    <source>
        <dbReference type="SAM" id="Phobius"/>
    </source>
</evidence>
<evidence type="ECO:0000256" key="1">
    <source>
        <dbReference type="ARBA" id="ARBA00004448"/>
    </source>
</evidence>
<keyword evidence="11 18" id="KW-1133">Transmembrane helix</keyword>
<evidence type="ECO:0000256" key="9">
    <source>
        <dbReference type="ARBA" id="ARBA00022967"/>
    </source>
</evidence>
<dbReference type="GO" id="GO:0006120">
    <property type="term" value="P:mitochondrial electron transport, NADH to ubiquinone"/>
    <property type="evidence" value="ECO:0007669"/>
    <property type="project" value="TreeGrafter"/>
</dbReference>
<comment type="subcellular location">
    <subcellularLocation>
        <location evidence="1">Mitochondrion inner membrane</location>
        <topology evidence="1">Multi-pass membrane protein</topology>
    </subcellularLocation>
</comment>
<dbReference type="PANTHER" id="PTHR46552:SF1">
    <property type="entry name" value="NADH-UBIQUINONE OXIDOREDUCTASE CHAIN 2"/>
    <property type="match status" value="1"/>
</dbReference>
<keyword evidence="10" id="KW-0249">Electron transport</keyword>
<evidence type="ECO:0000313" key="20">
    <source>
        <dbReference type="Proteomes" id="UP000295264"/>
    </source>
</evidence>
<keyword evidence="5" id="KW-0813">Transport</keyword>
<evidence type="ECO:0000256" key="10">
    <source>
        <dbReference type="ARBA" id="ARBA00022982"/>
    </source>
</evidence>
<keyword evidence="13" id="KW-0830">Ubiquinone</keyword>
<keyword evidence="14" id="KW-0496">Mitochondrion</keyword>
<evidence type="ECO:0000256" key="12">
    <source>
        <dbReference type="ARBA" id="ARBA00023027"/>
    </source>
</evidence>
<evidence type="ECO:0000256" key="8">
    <source>
        <dbReference type="ARBA" id="ARBA00022792"/>
    </source>
</evidence>
<dbReference type="GO" id="GO:0005743">
    <property type="term" value="C:mitochondrial inner membrane"/>
    <property type="evidence" value="ECO:0007669"/>
    <property type="project" value="UniProtKB-SubCell"/>
</dbReference>
<evidence type="ECO:0000256" key="6">
    <source>
        <dbReference type="ARBA" id="ARBA00022660"/>
    </source>
</evidence>
<dbReference type="AlphaFoldDB" id="A0A484GJA4"/>
<evidence type="ECO:0000256" key="2">
    <source>
        <dbReference type="ARBA" id="ARBA00007012"/>
    </source>
</evidence>
<feature type="transmembrane region" description="Helical" evidence="18">
    <location>
        <begin position="12"/>
        <end position="29"/>
    </location>
</feature>
<gene>
    <name evidence="19" type="ORF">DBR06_SOUSAS21710038</name>
</gene>
<evidence type="ECO:0000256" key="4">
    <source>
        <dbReference type="ARBA" id="ARBA00021008"/>
    </source>
</evidence>
<keyword evidence="8" id="KW-0999">Mitochondrion inner membrane</keyword>
<keyword evidence="9" id="KW-1278">Translocase</keyword>
<evidence type="ECO:0000313" key="19">
    <source>
        <dbReference type="EMBL" id="TEA35609.1"/>
    </source>
</evidence>
<sequence length="64" mass="7136">ATYASNKYFLKQSSTSILLIMAIIINLIYSGQRTQRITKIFNPAASTLMKIALVTKVGLSPFHF</sequence>
<protein>
    <recommendedName>
        <fullName evidence="4">NADH-ubiquinone oxidoreductase chain 2</fullName>
        <ecNumber evidence="3">7.1.1.2</ecNumber>
    </recommendedName>
    <alternativeName>
        <fullName evidence="16">NADH dehydrogenase subunit 2</fullName>
    </alternativeName>
</protein>
<name>A0A484GJA4_SOUCH</name>
<evidence type="ECO:0000256" key="7">
    <source>
        <dbReference type="ARBA" id="ARBA00022692"/>
    </source>
</evidence>